<comment type="catalytic activity">
    <reaction evidence="1">
        <text>acetate + ATP + CoA = acetyl-CoA + AMP + diphosphate</text>
        <dbReference type="Rhea" id="RHEA:23176"/>
        <dbReference type="ChEBI" id="CHEBI:30089"/>
        <dbReference type="ChEBI" id="CHEBI:30616"/>
        <dbReference type="ChEBI" id="CHEBI:33019"/>
        <dbReference type="ChEBI" id="CHEBI:57287"/>
        <dbReference type="ChEBI" id="CHEBI:57288"/>
        <dbReference type="ChEBI" id="CHEBI:456215"/>
        <dbReference type="EC" id="6.2.1.1"/>
    </reaction>
    <physiologicalReaction direction="left-to-right" evidence="1">
        <dbReference type="Rhea" id="RHEA:23177"/>
    </physiologicalReaction>
</comment>
<dbReference type="Gene3D" id="3.40.50.12780">
    <property type="entry name" value="N-terminal domain of ligase-like"/>
    <property type="match status" value="1"/>
</dbReference>
<dbReference type="PANTHER" id="PTHR43347:SF3">
    <property type="entry name" value="ACYL-COA SYNTHETASE SHORT-CHAIN FAMILY MEMBER 3, MITOCHONDRIAL"/>
    <property type="match status" value="1"/>
</dbReference>
<dbReference type="InterPro" id="IPR020845">
    <property type="entry name" value="AMP-binding_CS"/>
</dbReference>
<reference evidence="14" key="2">
    <citation type="submission" date="2025-09" db="UniProtKB">
        <authorList>
            <consortium name="Ensembl"/>
        </authorList>
    </citation>
    <scope>IDENTIFICATION</scope>
</reference>
<dbReference type="GO" id="GO:0050218">
    <property type="term" value="F:propionate-CoA ligase activity"/>
    <property type="evidence" value="ECO:0007669"/>
    <property type="project" value="UniProtKB-EC"/>
</dbReference>
<evidence type="ECO:0000313" key="14">
    <source>
        <dbReference type="Ensembl" id="ENSPLAP00000008897.1"/>
    </source>
</evidence>
<feature type="domain" description="Acetyl-coenzyme A synthetase N-terminal" evidence="13">
    <location>
        <begin position="55"/>
        <end position="109"/>
    </location>
</feature>
<evidence type="ECO:0000313" key="15">
    <source>
        <dbReference type="Proteomes" id="UP000261500"/>
    </source>
</evidence>
<proteinExistence type="inferred from homology"/>
<dbReference type="Pfam" id="PF16177">
    <property type="entry name" value="ACAS_N"/>
    <property type="match status" value="1"/>
</dbReference>
<evidence type="ECO:0000256" key="3">
    <source>
        <dbReference type="ARBA" id="ARBA00012985"/>
    </source>
</evidence>
<dbReference type="InterPro" id="IPR000873">
    <property type="entry name" value="AMP-dep_synth/lig_dom"/>
</dbReference>
<dbReference type="Gene3D" id="3.30.300.30">
    <property type="match status" value="1"/>
</dbReference>
<evidence type="ECO:0000256" key="6">
    <source>
        <dbReference type="ARBA" id="ARBA00029726"/>
    </source>
</evidence>
<feature type="domain" description="AMP-binding enzyme C-terminal" evidence="12">
    <location>
        <begin position="543"/>
        <end position="616"/>
    </location>
</feature>
<evidence type="ECO:0000259" key="13">
    <source>
        <dbReference type="Pfam" id="PF16177"/>
    </source>
</evidence>
<keyword evidence="15" id="KW-1185">Reference proteome</keyword>
<comment type="catalytic activity">
    <reaction evidence="9">
        <text>butanoate + ATP + CoA = butanoyl-CoA + AMP + diphosphate</text>
        <dbReference type="Rhea" id="RHEA:46172"/>
        <dbReference type="ChEBI" id="CHEBI:17968"/>
        <dbReference type="ChEBI" id="CHEBI:30616"/>
        <dbReference type="ChEBI" id="CHEBI:33019"/>
        <dbReference type="ChEBI" id="CHEBI:57287"/>
        <dbReference type="ChEBI" id="CHEBI:57371"/>
        <dbReference type="ChEBI" id="CHEBI:456215"/>
    </reaction>
    <physiologicalReaction direction="left-to-right" evidence="9">
        <dbReference type="Rhea" id="RHEA:46173"/>
    </physiologicalReaction>
</comment>
<evidence type="ECO:0000256" key="2">
    <source>
        <dbReference type="ARBA" id="ARBA00006432"/>
    </source>
</evidence>
<dbReference type="InterPro" id="IPR045851">
    <property type="entry name" value="AMP-bd_C_sf"/>
</dbReference>
<dbReference type="Ensembl" id="ENSPLAT00000002101.1">
    <property type="protein sequence ID" value="ENSPLAP00000008897.1"/>
    <property type="gene ID" value="ENSPLAG00000011623.1"/>
</dbReference>
<dbReference type="Proteomes" id="UP000261500">
    <property type="component" value="Unplaced"/>
</dbReference>
<accession>A0A3B3U8C7</accession>
<dbReference type="GeneTree" id="ENSGT00940000157479"/>
<evidence type="ECO:0000256" key="7">
    <source>
        <dbReference type="ARBA" id="ARBA00040004"/>
    </source>
</evidence>
<sequence>ERPVWCVCRKLWSHCAVKQQLEGGFSATGLKHAAAREHAVVGTQRCRNYASDCAYSRAFASARDHPETFWGEMAQNISWFEPWSKTLHVEDPVFPNWFVGGKLNVCFNAVDRHVESGRGEQPAIIYDSPVTGTKKIVTFRELQDQVSRLAGVLVKNGVQKGDLVVIYMPMVPQAMFTMLACARIGAPHSLIFGGFASKELSVRIDHAKPKMLVTASFGIEPGRRVEYIPLVKKALEMSSHRPSKVLIYSRPNMDKVSLDPELSLDWDQEMAASRPHDCVPLPSNHPLYVLYTSGTTGTPKGVVRDTAGYAVMLKWTMSNIYGLSPGDVWWAASDLGWVVGHSYICYAPLLHGNSTILYEGKPVGTPDPGAFFRVLSEYGPSSMFTAPTAIRAIRQQDPGAAAGRKYPLTRLQTLFLAGERCDVETLEWAKKNFGVPVLDHWWQTETGSAITSSCIGLGNSLTPPAGQAGKPVPGYNDGIFLIDTALSLWQNQHLFKELYFSKFPGYYDTMDAGFLDEEGFLYIMSRSDDVINVAGHRLSAGALEESVLLHSAVGDCAVVGLEDSLKGHVPLATSLLIIILQTWMHLFPSRRDTIGPVAAFRNVLFVHRLPKTRSGKIPRSSLANLVNGKPYKITPTIEDPDVFEDIERQVENVWRRHAD</sequence>
<dbReference type="Pfam" id="PF13193">
    <property type="entry name" value="AMP-binding_C"/>
    <property type="match status" value="1"/>
</dbReference>
<dbReference type="PANTHER" id="PTHR43347">
    <property type="entry name" value="ACYL-COA SYNTHETASE"/>
    <property type="match status" value="1"/>
</dbReference>
<comment type="catalytic activity">
    <reaction evidence="10">
        <text>propanoate + ATP + CoA = propanoyl-CoA + AMP + diphosphate</text>
        <dbReference type="Rhea" id="RHEA:20373"/>
        <dbReference type="ChEBI" id="CHEBI:17272"/>
        <dbReference type="ChEBI" id="CHEBI:30616"/>
        <dbReference type="ChEBI" id="CHEBI:33019"/>
        <dbReference type="ChEBI" id="CHEBI:57287"/>
        <dbReference type="ChEBI" id="CHEBI:57392"/>
        <dbReference type="ChEBI" id="CHEBI:456215"/>
        <dbReference type="EC" id="6.2.1.17"/>
    </reaction>
    <physiologicalReaction direction="left-to-right" evidence="10">
        <dbReference type="Rhea" id="RHEA:20374"/>
    </physiologicalReaction>
</comment>
<evidence type="ECO:0000259" key="12">
    <source>
        <dbReference type="Pfam" id="PF13193"/>
    </source>
</evidence>
<dbReference type="PROSITE" id="PS00455">
    <property type="entry name" value="AMP_BINDING"/>
    <property type="match status" value="1"/>
</dbReference>
<evidence type="ECO:0000259" key="11">
    <source>
        <dbReference type="Pfam" id="PF00501"/>
    </source>
</evidence>
<dbReference type="InterPro" id="IPR032387">
    <property type="entry name" value="ACAS_N"/>
</dbReference>
<dbReference type="GO" id="GO:0003987">
    <property type="term" value="F:acetate-CoA ligase activity"/>
    <property type="evidence" value="ECO:0007669"/>
    <property type="project" value="UniProtKB-EC"/>
</dbReference>
<evidence type="ECO:0000256" key="8">
    <source>
        <dbReference type="ARBA" id="ARBA00042755"/>
    </source>
</evidence>
<evidence type="ECO:0000256" key="9">
    <source>
        <dbReference type="ARBA" id="ARBA00047935"/>
    </source>
</evidence>
<evidence type="ECO:0000256" key="5">
    <source>
        <dbReference type="ARBA" id="ARBA00023098"/>
    </source>
</evidence>
<keyword evidence="5" id="KW-0443">Lipid metabolism</keyword>
<dbReference type="AlphaFoldDB" id="A0A3B3U8C7"/>
<feature type="domain" description="AMP-dependent synthetase/ligase" evidence="11">
    <location>
        <begin position="117"/>
        <end position="475"/>
    </location>
</feature>
<dbReference type="EC" id="6.2.1.17" evidence="3"/>
<name>A0A3B3U8C7_9TELE</name>
<dbReference type="InterPro" id="IPR042099">
    <property type="entry name" value="ANL_N_sf"/>
</dbReference>
<comment type="similarity">
    <text evidence="2">Belongs to the ATP-dependent AMP-binding enzyme family.</text>
</comment>
<dbReference type="SUPFAM" id="SSF56801">
    <property type="entry name" value="Acetyl-CoA synthetase-like"/>
    <property type="match status" value="1"/>
</dbReference>
<dbReference type="GO" id="GO:0005759">
    <property type="term" value="C:mitochondrial matrix"/>
    <property type="evidence" value="ECO:0007669"/>
    <property type="project" value="TreeGrafter"/>
</dbReference>
<dbReference type="InterPro" id="IPR025110">
    <property type="entry name" value="AMP-bd_C"/>
</dbReference>
<protein>
    <recommendedName>
        <fullName evidence="7">Acyl-CoA synthetase short-chain family member 3, mitochondrial</fullName>
        <ecNumber evidence="4">6.2.1.1</ecNumber>
        <ecNumber evidence="3">6.2.1.17</ecNumber>
    </recommendedName>
    <alternativeName>
        <fullName evidence="8">Acetate--CoA ligase 3</fullName>
    </alternativeName>
    <alternativeName>
        <fullName evidence="6">Propionate--CoA ligase</fullName>
    </alternativeName>
</protein>
<reference evidence="14" key="1">
    <citation type="submission" date="2025-08" db="UniProtKB">
        <authorList>
            <consortium name="Ensembl"/>
        </authorList>
    </citation>
    <scope>IDENTIFICATION</scope>
</reference>
<dbReference type="EC" id="6.2.1.1" evidence="4"/>
<evidence type="ECO:0000256" key="4">
    <source>
        <dbReference type="ARBA" id="ARBA00013275"/>
    </source>
</evidence>
<evidence type="ECO:0000256" key="10">
    <source>
        <dbReference type="ARBA" id="ARBA00049004"/>
    </source>
</evidence>
<dbReference type="GO" id="GO:0006629">
    <property type="term" value="P:lipid metabolic process"/>
    <property type="evidence" value="ECO:0007669"/>
    <property type="project" value="UniProtKB-KW"/>
</dbReference>
<dbReference type="Pfam" id="PF00501">
    <property type="entry name" value="AMP-binding"/>
    <property type="match status" value="1"/>
</dbReference>
<organism evidence="14 15">
    <name type="scientific">Poecilia latipinna</name>
    <name type="common">sailfin molly</name>
    <dbReference type="NCBI Taxonomy" id="48699"/>
    <lineage>
        <taxon>Eukaryota</taxon>
        <taxon>Metazoa</taxon>
        <taxon>Chordata</taxon>
        <taxon>Craniata</taxon>
        <taxon>Vertebrata</taxon>
        <taxon>Euteleostomi</taxon>
        <taxon>Actinopterygii</taxon>
        <taxon>Neopterygii</taxon>
        <taxon>Teleostei</taxon>
        <taxon>Neoteleostei</taxon>
        <taxon>Acanthomorphata</taxon>
        <taxon>Ovalentaria</taxon>
        <taxon>Atherinomorphae</taxon>
        <taxon>Cyprinodontiformes</taxon>
        <taxon>Poeciliidae</taxon>
        <taxon>Poeciliinae</taxon>
        <taxon>Poecilia</taxon>
    </lineage>
</organism>
<evidence type="ECO:0000256" key="1">
    <source>
        <dbReference type="ARBA" id="ARBA00001884"/>
    </source>
</evidence>